<feature type="domain" description="HTH tetR-type" evidence="4">
    <location>
        <begin position="10"/>
        <end position="69"/>
    </location>
</feature>
<evidence type="ECO:0000256" key="2">
    <source>
        <dbReference type="PROSITE-ProRule" id="PRU00335"/>
    </source>
</evidence>
<dbReference type="RefSeq" id="WP_177220318.1">
    <property type="nucleotide sequence ID" value="NZ_FOZN01000003.1"/>
</dbReference>
<reference evidence="5 6" key="1">
    <citation type="submission" date="2016-10" db="EMBL/GenBank/DDBJ databases">
        <authorList>
            <person name="Varghese N."/>
            <person name="Submissions S."/>
        </authorList>
    </citation>
    <scope>NUCLEOTIDE SEQUENCE [LARGE SCALE GENOMIC DNA]</scope>
    <source>
        <strain evidence="5 6">IAM 15147</strain>
    </source>
</reference>
<dbReference type="SUPFAM" id="SSF46689">
    <property type="entry name" value="Homeodomain-like"/>
    <property type="match status" value="1"/>
</dbReference>
<dbReference type="Proteomes" id="UP000198506">
    <property type="component" value="Unassembled WGS sequence"/>
</dbReference>
<evidence type="ECO:0000313" key="5">
    <source>
        <dbReference type="EMBL" id="SFS13936.1"/>
    </source>
</evidence>
<dbReference type="Pfam" id="PF00440">
    <property type="entry name" value="TetR_N"/>
    <property type="match status" value="1"/>
</dbReference>
<evidence type="ECO:0000256" key="1">
    <source>
        <dbReference type="ARBA" id="ARBA00023125"/>
    </source>
</evidence>
<dbReference type="InterPro" id="IPR009057">
    <property type="entry name" value="Homeodomain-like_sf"/>
</dbReference>
<name>A0AA94HMV7_9MICO</name>
<comment type="caution">
    <text evidence="5">The sequence shown here is derived from an EMBL/GenBank/DDBJ whole genome shotgun (WGS) entry which is preliminary data.</text>
</comment>
<dbReference type="GO" id="GO:0003677">
    <property type="term" value="F:DNA binding"/>
    <property type="evidence" value="ECO:0007669"/>
    <property type="project" value="UniProtKB-UniRule"/>
</dbReference>
<evidence type="ECO:0000259" key="4">
    <source>
        <dbReference type="PROSITE" id="PS50977"/>
    </source>
</evidence>
<gene>
    <name evidence="5" type="ORF">SAMN04487783_1732</name>
</gene>
<feature type="region of interest" description="Disordered" evidence="3">
    <location>
        <begin position="190"/>
        <end position="210"/>
    </location>
</feature>
<organism evidence="5 6">
    <name type="scientific">Agrococcus baldri</name>
    <dbReference type="NCBI Taxonomy" id="153730"/>
    <lineage>
        <taxon>Bacteria</taxon>
        <taxon>Bacillati</taxon>
        <taxon>Actinomycetota</taxon>
        <taxon>Actinomycetes</taxon>
        <taxon>Micrococcales</taxon>
        <taxon>Microbacteriaceae</taxon>
        <taxon>Agrococcus</taxon>
    </lineage>
</organism>
<evidence type="ECO:0000313" key="6">
    <source>
        <dbReference type="Proteomes" id="UP000198506"/>
    </source>
</evidence>
<accession>A0AA94HMV7</accession>
<proteinExistence type="predicted"/>
<feature type="DNA-binding region" description="H-T-H motif" evidence="2">
    <location>
        <begin position="32"/>
        <end position="51"/>
    </location>
</feature>
<sequence>MNPIPRLSADDRRAQIIEAVTPAVLEHGAAITTRQLSDAAGVAEGTLFKAFGDKESLLLALAEFHLSVRETGESGLPALDSLEEVVEWTLRVLVDRMQFVFRLVMALGPIGQRAAAGAKGEFEASKHRLAERFVPFRDELRVPPVVAAEVVRTLAWAAASNWGEQTPVSSVDDILQVLLHGIVRTQTAPSAAADPLPAGTPASALEDQKA</sequence>
<protein>
    <submittedName>
        <fullName evidence="5">Transcriptional regulator, TetR family</fullName>
    </submittedName>
</protein>
<keyword evidence="6" id="KW-1185">Reference proteome</keyword>
<keyword evidence="1 2" id="KW-0238">DNA-binding</keyword>
<evidence type="ECO:0000256" key="3">
    <source>
        <dbReference type="SAM" id="MobiDB-lite"/>
    </source>
</evidence>
<dbReference type="PROSITE" id="PS50977">
    <property type="entry name" value="HTH_TETR_2"/>
    <property type="match status" value="1"/>
</dbReference>
<dbReference type="AlphaFoldDB" id="A0AA94HMV7"/>
<dbReference type="InterPro" id="IPR001647">
    <property type="entry name" value="HTH_TetR"/>
</dbReference>
<dbReference type="Gene3D" id="1.10.357.10">
    <property type="entry name" value="Tetracycline Repressor, domain 2"/>
    <property type="match status" value="1"/>
</dbReference>
<dbReference type="EMBL" id="FOZN01000003">
    <property type="protein sequence ID" value="SFS13936.1"/>
    <property type="molecule type" value="Genomic_DNA"/>
</dbReference>